<feature type="transmembrane region" description="Helical" evidence="1">
    <location>
        <begin position="188"/>
        <end position="209"/>
    </location>
</feature>
<name>J9GZZ1_9ZZZZ</name>
<dbReference type="InterPro" id="IPR047798">
    <property type="entry name" value="BPSS1780-like"/>
</dbReference>
<keyword evidence="1" id="KW-1133">Transmembrane helix</keyword>
<dbReference type="NCBIfam" id="NF041043">
    <property type="entry name" value="BPSS1780_fam"/>
    <property type="match status" value="1"/>
</dbReference>
<gene>
    <name evidence="2" type="ORF">EVA_05351</name>
</gene>
<organism evidence="2">
    <name type="scientific">gut metagenome</name>
    <dbReference type="NCBI Taxonomy" id="749906"/>
    <lineage>
        <taxon>unclassified sequences</taxon>
        <taxon>metagenomes</taxon>
        <taxon>organismal metagenomes</taxon>
    </lineage>
</organism>
<evidence type="ECO:0000313" key="2">
    <source>
        <dbReference type="EMBL" id="EJX06540.1"/>
    </source>
</evidence>
<sequence>MSDPVTAKSGWRWFLEAVTAIRKQPLALTGIVVFYILVSGLLSGLPAIGTLLTSLWMPFGCVLVGFATRDALRGVHPSYVTLVKTFEKPALRMTLMWIGLISALYMEVLIMAVSFLSKDSLSKWVITEDSVDLSSVLNNFPTAAVIVGILLYVPLLMMTLFAPLLAADGAQSFGKSFFYSFFGLCRHWVAALVGLLTIVGITALTGFLLNSIF</sequence>
<keyword evidence="1 2" id="KW-0812">Transmembrane</keyword>
<reference evidence="2" key="1">
    <citation type="journal article" date="2012" name="PLoS ONE">
        <title>Gene sets for utilization of primary and secondary nutrition supplies in the distal gut of endangered iberian lynx.</title>
        <authorList>
            <person name="Alcaide M."/>
            <person name="Messina E."/>
            <person name="Richter M."/>
            <person name="Bargiela R."/>
            <person name="Peplies J."/>
            <person name="Huws S.A."/>
            <person name="Newbold C.J."/>
            <person name="Golyshin P.N."/>
            <person name="Simon M.A."/>
            <person name="Lopez G."/>
            <person name="Yakimov M.M."/>
            <person name="Ferrer M."/>
        </authorList>
    </citation>
    <scope>NUCLEOTIDE SEQUENCE</scope>
</reference>
<comment type="caution">
    <text evidence="2">The sequence shown here is derived from an EMBL/GenBank/DDBJ whole genome shotgun (WGS) entry which is preliminary data.</text>
</comment>
<protein>
    <submittedName>
        <fullName evidence="2">Transmembrane protein</fullName>
    </submittedName>
</protein>
<dbReference type="EMBL" id="AMCI01001127">
    <property type="protein sequence ID" value="EJX06540.1"/>
    <property type="molecule type" value="Genomic_DNA"/>
</dbReference>
<dbReference type="AlphaFoldDB" id="J9GZZ1"/>
<feature type="transmembrane region" description="Helical" evidence="1">
    <location>
        <begin position="26"/>
        <end position="49"/>
    </location>
</feature>
<keyword evidence="1" id="KW-0472">Membrane</keyword>
<accession>J9GZZ1</accession>
<evidence type="ECO:0000256" key="1">
    <source>
        <dbReference type="SAM" id="Phobius"/>
    </source>
</evidence>
<proteinExistence type="predicted"/>
<feature type="transmembrane region" description="Helical" evidence="1">
    <location>
        <begin position="143"/>
        <end position="167"/>
    </location>
</feature>
<feature type="transmembrane region" description="Helical" evidence="1">
    <location>
        <begin position="93"/>
        <end position="116"/>
    </location>
</feature>